<reference evidence="2" key="1">
    <citation type="journal article" date="2024" name="Front. Bioeng. Biotechnol.">
        <title>Genome-scale model development and genomic sequencing of the oleaginous clade Lipomyces.</title>
        <authorList>
            <person name="Czajka J.J."/>
            <person name="Han Y."/>
            <person name="Kim J."/>
            <person name="Mondo S.J."/>
            <person name="Hofstad B.A."/>
            <person name="Robles A."/>
            <person name="Haridas S."/>
            <person name="Riley R."/>
            <person name="LaButti K."/>
            <person name="Pangilinan J."/>
            <person name="Andreopoulos W."/>
            <person name="Lipzen A."/>
            <person name="Yan J."/>
            <person name="Wang M."/>
            <person name="Ng V."/>
            <person name="Grigoriev I.V."/>
            <person name="Spatafora J.W."/>
            <person name="Magnuson J.K."/>
            <person name="Baker S.E."/>
            <person name="Pomraning K.R."/>
        </authorList>
    </citation>
    <scope>NUCLEOTIDE SEQUENCE [LARGE SCALE GENOMIC DNA]</scope>
    <source>
        <strain evidence="2">CBS 10300</strain>
    </source>
</reference>
<gene>
    <name evidence="1" type="ORF">V1517DRAFT_296871</name>
</gene>
<organism evidence="1 2">
    <name type="scientific">Lipomyces orientalis</name>
    <dbReference type="NCBI Taxonomy" id="1233043"/>
    <lineage>
        <taxon>Eukaryota</taxon>
        <taxon>Fungi</taxon>
        <taxon>Dikarya</taxon>
        <taxon>Ascomycota</taxon>
        <taxon>Saccharomycotina</taxon>
        <taxon>Lipomycetes</taxon>
        <taxon>Lipomycetales</taxon>
        <taxon>Lipomycetaceae</taxon>
        <taxon>Lipomyces</taxon>
    </lineage>
</organism>
<sequence>MAPTVTETVTEAVTETVTEAVTVEPAEVSDDESRPLLNKADSFSSVPCAARRHSFHSHSKSRSTDLEFLEEVVLLKLDLFLSHLEQRLHSLESYSAEKLSRLDESLVNAHQTLVAVKESCGKLGGEVIGEGWRRGEAIVAILERRYNESLTTKDSLPSKVAAGMHFLEQKLSDLEGQCYTTVNETIQNVDTKLSDSADAINRSIEAALRAAKERLITYEELPLQWRENPYIYRGYRFCANYTECIVSLVKIHNETCNIWTHGFGFIMMLSVALYYYPSSPDFKKFTTWDKIVFGIFLVAALKCLLSSMIWHTFNSIGILSHKRYFACVDYTGISVLIACSILTTQYTSFYCQPLSQTVYMASTALFGIAGAVMAWHPAFDEPENRWLRITLFVSLAMSGALALVQLSFTRGIISTLTFYFPISKSLLCYIAGVVVYGCLFPEKYFPGSIFDWIGASHNIWHLAVVGGIYYHYTATHKLLEDAREFSCAAH</sequence>
<evidence type="ECO:0000313" key="2">
    <source>
        <dbReference type="Proteomes" id="UP001489719"/>
    </source>
</evidence>
<evidence type="ECO:0000313" key="1">
    <source>
        <dbReference type="EMBL" id="KAK9319684.1"/>
    </source>
</evidence>
<dbReference type="Proteomes" id="UP001489719">
    <property type="component" value="Unassembled WGS sequence"/>
</dbReference>
<comment type="caution">
    <text evidence="1">The sequence shown here is derived from an EMBL/GenBank/DDBJ whole genome shotgun (WGS) entry which is preliminary data.</text>
</comment>
<name>A0ACC3TEU4_9ASCO</name>
<dbReference type="EMBL" id="MU970169">
    <property type="protein sequence ID" value="KAK9319684.1"/>
    <property type="molecule type" value="Genomic_DNA"/>
</dbReference>
<accession>A0ACC3TEU4</accession>
<protein>
    <submittedName>
        <fullName evidence="1">Hemolysin-III related-domain-containing protein</fullName>
    </submittedName>
</protein>
<proteinExistence type="predicted"/>
<keyword evidence="2" id="KW-1185">Reference proteome</keyword>